<comment type="subcellular location">
    <subcellularLocation>
        <location evidence="1 12">Cell outer membrane</location>
    </subcellularLocation>
</comment>
<comment type="function">
    <text evidence="10">Required for type IV pilus biogenesis and competence. Could function as a pore for exit of the pilus but also as a channel for entry of heme and antimicrobial agents and uptake of transforming DNA.</text>
</comment>
<keyword evidence="16" id="KW-1185">Reference proteome</keyword>
<dbReference type="PRINTS" id="PR00811">
    <property type="entry name" value="BCTERIALGSPD"/>
</dbReference>
<evidence type="ECO:0000256" key="4">
    <source>
        <dbReference type="ARBA" id="ARBA00022448"/>
    </source>
</evidence>
<feature type="domain" description="Secretin/TonB short N-terminal" evidence="14">
    <location>
        <begin position="313"/>
        <end position="361"/>
    </location>
</feature>
<dbReference type="Pfam" id="PF03958">
    <property type="entry name" value="Secretin_N"/>
    <property type="match status" value="1"/>
</dbReference>
<feature type="chain" id="PRO_5012048793" description="Type IV pilus biogenesis and competence protein PilQ" evidence="13">
    <location>
        <begin position="28"/>
        <end position="723"/>
    </location>
</feature>
<dbReference type="PROSITE" id="PS00875">
    <property type="entry name" value="T2SP_D"/>
    <property type="match status" value="1"/>
</dbReference>
<proteinExistence type="inferred from homology"/>
<dbReference type="AlphaFoldDB" id="A0A1N6N4M7"/>
<evidence type="ECO:0000313" key="16">
    <source>
        <dbReference type="Proteomes" id="UP000186819"/>
    </source>
</evidence>
<evidence type="ECO:0000256" key="12">
    <source>
        <dbReference type="RuleBase" id="RU004004"/>
    </source>
</evidence>
<evidence type="ECO:0000256" key="6">
    <source>
        <dbReference type="ARBA" id="ARBA00022927"/>
    </source>
</evidence>
<dbReference type="Gene3D" id="2.60.40.3470">
    <property type="match status" value="1"/>
</dbReference>
<dbReference type="InterPro" id="IPR005644">
    <property type="entry name" value="NolW-like"/>
</dbReference>
<dbReference type="EMBL" id="FTMD01000001">
    <property type="protein sequence ID" value="SIP87024.1"/>
    <property type="molecule type" value="Genomic_DNA"/>
</dbReference>
<dbReference type="Gene3D" id="3.30.1370.130">
    <property type="match status" value="1"/>
</dbReference>
<evidence type="ECO:0000256" key="9">
    <source>
        <dbReference type="ARBA" id="ARBA00023287"/>
    </source>
</evidence>
<evidence type="ECO:0000256" key="2">
    <source>
        <dbReference type="ARBA" id="ARBA00006304"/>
    </source>
</evidence>
<gene>
    <name evidence="15" type="ORF">SAMN05421829_10179</name>
</gene>
<keyword evidence="5 13" id="KW-0732">Signal</keyword>
<dbReference type="InterPro" id="IPR004846">
    <property type="entry name" value="T2SS/T3SS_dom"/>
</dbReference>
<comment type="similarity">
    <text evidence="2">Belongs to the bacterial secretin family. PilQ subfamily.</text>
</comment>
<dbReference type="PANTHER" id="PTHR30604">
    <property type="entry name" value="PROTEIN TRANSPORT PROTEIN HOFQ"/>
    <property type="match status" value="1"/>
</dbReference>
<name>A0A1N6N4M7_9RHOO</name>
<dbReference type="GO" id="GO:0009306">
    <property type="term" value="P:protein secretion"/>
    <property type="evidence" value="ECO:0007669"/>
    <property type="project" value="InterPro"/>
</dbReference>
<accession>A0A1N6N4M7</accession>
<protein>
    <recommendedName>
        <fullName evidence="3">Type IV pilus biogenesis and competence protein PilQ</fullName>
    </recommendedName>
</protein>
<evidence type="ECO:0000256" key="8">
    <source>
        <dbReference type="ARBA" id="ARBA00023237"/>
    </source>
</evidence>
<dbReference type="InterPro" id="IPR001775">
    <property type="entry name" value="GspD/PilQ"/>
</dbReference>
<dbReference type="RefSeq" id="WP_076600127.1">
    <property type="nucleotide sequence ID" value="NZ_FTMD01000001.1"/>
</dbReference>
<evidence type="ECO:0000256" key="1">
    <source>
        <dbReference type="ARBA" id="ARBA00004442"/>
    </source>
</evidence>
<dbReference type="Pfam" id="PF07660">
    <property type="entry name" value="STN"/>
    <property type="match status" value="1"/>
</dbReference>
<dbReference type="NCBIfam" id="TIGR02515">
    <property type="entry name" value="IV_pilus_PilQ"/>
    <property type="match status" value="1"/>
</dbReference>
<evidence type="ECO:0000256" key="7">
    <source>
        <dbReference type="ARBA" id="ARBA00023136"/>
    </source>
</evidence>
<reference evidence="16" key="1">
    <citation type="submission" date="2017-01" db="EMBL/GenBank/DDBJ databases">
        <authorList>
            <person name="Varghese N."/>
            <person name="Submissions S."/>
        </authorList>
    </citation>
    <scope>NUCLEOTIDE SEQUENCE [LARGE SCALE GENOMIC DNA]</scope>
    <source>
        <strain evidence="16">ATCC 51758</strain>
    </source>
</reference>
<dbReference type="Pfam" id="PF11741">
    <property type="entry name" value="AMIN"/>
    <property type="match status" value="2"/>
</dbReference>
<evidence type="ECO:0000313" key="15">
    <source>
        <dbReference type="EMBL" id="SIP87024.1"/>
    </source>
</evidence>
<dbReference type="Gene3D" id="3.30.1370.120">
    <property type="match status" value="1"/>
</dbReference>
<keyword evidence="7" id="KW-0472">Membrane</keyword>
<dbReference type="Pfam" id="PF00263">
    <property type="entry name" value="Secretin"/>
    <property type="match status" value="1"/>
</dbReference>
<organism evidence="15 16">
    <name type="scientific">Aromatoleum tolulyticum</name>
    <dbReference type="NCBI Taxonomy" id="34027"/>
    <lineage>
        <taxon>Bacteria</taxon>
        <taxon>Pseudomonadati</taxon>
        <taxon>Pseudomonadota</taxon>
        <taxon>Betaproteobacteria</taxon>
        <taxon>Rhodocyclales</taxon>
        <taxon>Rhodocyclaceae</taxon>
        <taxon>Aromatoleum</taxon>
    </lineage>
</organism>
<dbReference type="InterPro" id="IPR051808">
    <property type="entry name" value="Type_IV_pilus_biogenesis"/>
</dbReference>
<dbReference type="GO" id="GO:0030420">
    <property type="term" value="P:establishment of competence for transformation"/>
    <property type="evidence" value="ECO:0007669"/>
    <property type="project" value="UniProtKB-KW"/>
</dbReference>
<dbReference type="OrthoDB" id="9779724at2"/>
<evidence type="ECO:0000256" key="3">
    <source>
        <dbReference type="ARBA" id="ARBA00014124"/>
    </source>
</evidence>
<comment type="subunit">
    <text evidence="11">Homododecamer. Tetramer of trimer.</text>
</comment>
<dbReference type="InterPro" id="IPR013355">
    <property type="entry name" value="Pilus_4_PilQ"/>
</dbReference>
<keyword evidence="9" id="KW-0178">Competence</keyword>
<dbReference type="Proteomes" id="UP000186819">
    <property type="component" value="Unassembled WGS sequence"/>
</dbReference>
<evidence type="ECO:0000259" key="14">
    <source>
        <dbReference type="SMART" id="SM00965"/>
    </source>
</evidence>
<dbReference type="STRING" id="34027.SAMN05421829_10179"/>
<dbReference type="InterPro" id="IPR038591">
    <property type="entry name" value="NolW-like_sf"/>
</dbReference>
<evidence type="ECO:0000256" key="5">
    <source>
        <dbReference type="ARBA" id="ARBA00022729"/>
    </source>
</evidence>
<evidence type="ECO:0000256" key="13">
    <source>
        <dbReference type="SAM" id="SignalP"/>
    </source>
</evidence>
<keyword evidence="4 12" id="KW-0813">Transport</keyword>
<evidence type="ECO:0000256" key="10">
    <source>
        <dbReference type="ARBA" id="ARBA00024678"/>
    </source>
</evidence>
<dbReference type="Gene3D" id="2.60.40.3500">
    <property type="match status" value="1"/>
</dbReference>
<dbReference type="InterPro" id="IPR004845">
    <property type="entry name" value="T2SS_GspD_CS"/>
</dbReference>
<dbReference type="SMART" id="SM00965">
    <property type="entry name" value="STN"/>
    <property type="match status" value="1"/>
</dbReference>
<dbReference type="InterPro" id="IPR021731">
    <property type="entry name" value="AMIN_dom"/>
</dbReference>
<dbReference type="GO" id="GO:0009279">
    <property type="term" value="C:cell outer membrane"/>
    <property type="evidence" value="ECO:0007669"/>
    <property type="project" value="UniProtKB-SubCell"/>
</dbReference>
<keyword evidence="8" id="KW-0998">Cell outer membrane</keyword>
<dbReference type="InterPro" id="IPR011662">
    <property type="entry name" value="Secretin/TonB_short_N"/>
</dbReference>
<dbReference type="PANTHER" id="PTHR30604:SF1">
    <property type="entry name" value="DNA UTILIZATION PROTEIN HOFQ"/>
    <property type="match status" value="1"/>
</dbReference>
<feature type="signal peptide" evidence="13">
    <location>
        <begin position="1"/>
        <end position="27"/>
    </location>
</feature>
<evidence type="ECO:0000256" key="11">
    <source>
        <dbReference type="ARBA" id="ARBA00025897"/>
    </source>
</evidence>
<keyword evidence="6" id="KW-0653">Protein transport</keyword>
<sequence>MNNKRMIALLVAAFTLAVPAPAVLAQAAPQSQSATNSIDDLEVSRQGGSVVLKLTLKEPLAAPPASFSVANPARIAFDFPGTTNGLGRSVQEIDQGDLRSANIVQSGDRTRLVLNVTKVTPFESRIEGRSVIISLGAAAPVGATTTQVSQAIANFAAPKRDAVAEGSSIRDINFRRGKDGEGRVVVQLSSPDAGIDIRQQGGGLVVEFLKTSLPEHLRRRSDVTDFATPVTSMTAQQQGDNVRLQVTPNGKWEHNAYQSDNQFVLEVRRVVEDPNKLVQGAARGQYKGDKLSLNFQNIDVRSVLQVIADFTNFNIITSDSVQGNLTLRLKDVPWDQALDIILQAKGLDMRKSGNVIWIAPGEELATREKLQLEAKAQIGDLEPLQTESFQINYHKSKEIFDFLKSKDQTMLSKRGSVVVDERSNRLFVTDVASRLAALASLIKDIDVAPRQVMIEARVVEANKDFARDLGVRLGYGDRRAKNLGDGAKIGFGSSEFGNFNSSTGEISTDPDTPINTIIHRVGENAVSGNGFLPTNPFGALNLTLFNRSLTRFLNLELAALESDGRGRVVSSPRILTANQVEATIKQGQEILYVTPSSGTEPPTVSFKDAVLMLKVRPQITPDGRIQLKVEVSKDRADFSRSILGNPPIDKKSVTTEVMVENGGTVVIGGVFEEEETTTVNRVPLLGEIPYLGALFRSTNTQSSRRELLVFLTPRIVSDALTLK</sequence>